<dbReference type="Gene3D" id="1.20.1510.10">
    <property type="entry name" value="Cation efflux protein transmembrane domain"/>
    <property type="match status" value="1"/>
</dbReference>
<comment type="subcellular location">
    <subcellularLocation>
        <location evidence="1">Membrane</location>
        <topology evidence="1">Multi-pass membrane protein</topology>
    </subcellularLocation>
</comment>
<dbReference type="AlphaFoldDB" id="A0A4R7KSY5"/>
<evidence type="ECO:0000256" key="2">
    <source>
        <dbReference type="ARBA" id="ARBA00008114"/>
    </source>
</evidence>
<dbReference type="Proteomes" id="UP000295325">
    <property type="component" value="Unassembled WGS sequence"/>
</dbReference>
<feature type="transmembrane region" description="Helical" evidence="7">
    <location>
        <begin position="94"/>
        <end position="113"/>
    </location>
</feature>
<evidence type="ECO:0000256" key="3">
    <source>
        <dbReference type="ARBA" id="ARBA00022448"/>
    </source>
</evidence>
<dbReference type="GO" id="GO:0016020">
    <property type="term" value="C:membrane"/>
    <property type="evidence" value="ECO:0007669"/>
    <property type="project" value="UniProtKB-SubCell"/>
</dbReference>
<dbReference type="SUPFAM" id="SSF161111">
    <property type="entry name" value="Cation efflux protein transmembrane domain-like"/>
    <property type="match status" value="1"/>
</dbReference>
<dbReference type="InterPro" id="IPR050291">
    <property type="entry name" value="CDF_Transporter"/>
</dbReference>
<dbReference type="InterPro" id="IPR027470">
    <property type="entry name" value="Cation_efflux_CTD"/>
</dbReference>
<gene>
    <name evidence="10" type="ORF">EDD71_11086</name>
</gene>
<dbReference type="InterPro" id="IPR036837">
    <property type="entry name" value="Cation_efflux_CTD_sf"/>
</dbReference>
<dbReference type="EMBL" id="SOAZ01000010">
    <property type="protein sequence ID" value="TDT60968.1"/>
    <property type="molecule type" value="Genomic_DNA"/>
</dbReference>
<dbReference type="GO" id="GO:0008324">
    <property type="term" value="F:monoatomic cation transmembrane transporter activity"/>
    <property type="evidence" value="ECO:0007669"/>
    <property type="project" value="InterPro"/>
</dbReference>
<keyword evidence="3" id="KW-0813">Transport</keyword>
<keyword evidence="11" id="KW-1185">Reference proteome</keyword>
<evidence type="ECO:0000256" key="4">
    <source>
        <dbReference type="ARBA" id="ARBA00022692"/>
    </source>
</evidence>
<reference evidence="10 11" key="1">
    <citation type="submission" date="2019-03" db="EMBL/GenBank/DDBJ databases">
        <title>Genomic Encyclopedia of Type Strains, Phase IV (KMG-IV): sequencing the most valuable type-strain genomes for metagenomic binning, comparative biology and taxonomic classification.</title>
        <authorList>
            <person name="Goeker M."/>
        </authorList>
    </citation>
    <scope>NUCLEOTIDE SEQUENCE [LARGE SCALE GENOMIC DNA]</scope>
    <source>
        <strain evidence="10 11">DSM 24455</strain>
    </source>
</reference>
<keyword evidence="6 7" id="KW-0472">Membrane</keyword>
<dbReference type="SUPFAM" id="SSF160240">
    <property type="entry name" value="Cation efflux protein cytoplasmic domain-like"/>
    <property type="match status" value="2"/>
</dbReference>
<feature type="domain" description="Cation efflux protein transmembrane" evidence="8">
    <location>
        <begin position="28"/>
        <end position="220"/>
    </location>
</feature>
<feature type="transmembrane region" description="Helical" evidence="7">
    <location>
        <begin position="21"/>
        <end position="39"/>
    </location>
</feature>
<dbReference type="Gene3D" id="3.30.70.1350">
    <property type="entry name" value="Cation efflux protein, cytoplasmic domain"/>
    <property type="match status" value="2"/>
</dbReference>
<evidence type="ECO:0000313" key="11">
    <source>
        <dbReference type="Proteomes" id="UP000295325"/>
    </source>
</evidence>
<dbReference type="NCBIfam" id="TIGR01297">
    <property type="entry name" value="CDF"/>
    <property type="match status" value="1"/>
</dbReference>
<sequence length="388" mass="43269">MLTSWIIKTFIPKNINNKRRAYGYLGGIVGITVNILLFISKLLTGIILNSIAITADAFNNLSDVGSSVITIIGFKIADKPADKDHPFGHGRGEYIAGLIISFMVLLVGFQFIKSSYGRIVNPVRLSFDLVSFLILLLSIIAKAWLGTFNRRLAKEISSGALNASSFDSFSDVIVTSTVASSLLISRFTTFPVDGYIGLVVSAFILYAGYNLVKETISPLLGEAPDPELINAILDSFKEYKEIIGTHELIVHSYGTGKYIATIHAEIPSSIPVLEAHEIIDKAENKISKKLGILLIIHMDPVNTDDGEIEKTRSEIEEILKEFPEVISFHDFRFVGQNNYKNILFDIVVSNKIRPEMEKDYVNSIKRRIKEKYPDYNAIIGLDRDYLQI</sequence>
<dbReference type="FunFam" id="1.20.1510.10:FF:000006">
    <property type="entry name" value="Divalent cation efflux transporter"/>
    <property type="match status" value="1"/>
</dbReference>
<feature type="transmembrane region" description="Helical" evidence="7">
    <location>
        <begin position="125"/>
        <end position="145"/>
    </location>
</feature>
<evidence type="ECO:0000313" key="10">
    <source>
        <dbReference type="EMBL" id="TDT60968.1"/>
    </source>
</evidence>
<dbReference type="InterPro" id="IPR058533">
    <property type="entry name" value="Cation_efflux_TM"/>
</dbReference>
<dbReference type="RefSeq" id="WP_133628142.1">
    <property type="nucleotide sequence ID" value="NZ_SOAZ01000010.1"/>
</dbReference>
<dbReference type="InterPro" id="IPR002524">
    <property type="entry name" value="Cation_efflux"/>
</dbReference>
<dbReference type="Pfam" id="PF16916">
    <property type="entry name" value="ZT_dimer"/>
    <property type="match status" value="2"/>
</dbReference>
<dbReference type="InterPro" id="IPR027469">
    <property type="entry name" value="Cation_efflux_TMD_sf"/>
</dbReference>
<keyword evidence="5 7" id="KW-1133">Transmembrane helix</keyword>
<feature type="domain" description="Cation efflux protein cytoplasmic" evidence="9">
    <location>
        <begin position="224"/>
        <end position="300"/>
    </location>
</feature>
<comment type="caution">
    <text evidence="10">The sequence shown here is derived from an EMBL/GenBank/DDBJ whole genome shotgun (WGS) entry which is preliminary data.</text>
</comment>
<evidence type="ECO:0000259" key="9">
    <source>
        <dbReference type="Pfam" id="PF16916"/>
    </source>
</evidence>
<proteinExistence type="inferred from homology"/>
<protein>
    <submittedName>
        <fullName evidence="10">Cation diffusion facilitator family transporter</fullName>
    </submittedName>
</protein>
<accession>A0A4R7KSY5</accession>
<keyword evidence="4 7" id="KW-0812">Transmembrane</keyword>
<evidence type="ECO:0000256" key="6">
    <source>
        <dbReference type="ARBA" id="ARBA00023136"/>
    </source>
</evidence>
<comment type="similarity">
    <text evidence="2">Belongs to the cation diffusion facilitator (CDF) transporter (TC 2.A.4) family.</text>
</comment>
<organism evidence="10 11">
    <name type="scientific">Fonticella tunisiensis</name>
    <dbReference type="NCBI Taxonomy" id="1096341"/>
    <lineage>
        <taxon>Bacteria</taxon>
        <taxon>Bacillati</taxon>
        <taxon>Bacillota</taxon>
        <taxon>Clostridia</taxon>
        <taxon>Eubacteriales</taxon>
        <taxon>Clostridiaceae</taxon>
        <taxon>Fonticella</taxon>
    </lineage>
</organism>
<evidence type="ECO:0000256" key="1">
    <source>
        <dbReference type="ARBA" id="ARBA00004141"/>
    </source>
</evidence>
<name>A0A4R7KSY5_9CLOT</name>
<dbReference type="Pfam" id="PF01545">
    <property type="entry name" value="Cation_efflux"/>
    <property type="match status" value="1"/>
</dbReference>
<evidence type="ECO:0000259" key="8">
    <source>
        <dbReference type="Pfam" id="PF01545"/>
    </source>
</evidence>
<dbReference type="OrthoDB" id="9806522at2"/>
<evidence type="ECO:0000256" key="7">
    <source>
        <dbReference type="SAM" id="Phobius"/>
    </source>
</evidence>
<dbReference type="PANTHER" id="PTHR43840:SF15">
    <property type="entry name" value="MITOCHONDRIAL METAL TRANSPORTER 1-RELATED"/>
    <property type="match status" value="1"/>
</dbReference>
<dbReference type="PANTHER" id="PTHR43840">
    <property type="entry name" value="MITOCHONDRIAL METAL TRANSPORTER 1-RELATED"/>
    <property type="match status" value="1"/>
</dbReference>
<evidence type="ECO:0000256" key="5">
    <source>
        <dbReference type="ARBA" id="ARBA00022989"/>
    </source>
</evidence>
<feature type="domain" description="Cation efflux protein cytoplasmic" evidence="9">
    <location>
        <begin position="310"/>
        <end position="379"/>
    </location>
</feature>